<dbReference type="Proteomes" id="UP000006230">
    <property type="component" value="Unassembled WGS sequence"/>
</dbReference>
<name>Q0FWU5_SALBH</name>
<dbReference type="AlphaFoldDB" id="Q0FWU5"/>
<evidence type="ECO:0000313" key="2">
    <source>
        <dbReference type="Proteomes" id="UP000006230"/>
    </source>
</evidence>
<evidence type="ECO:0000313" key="1">
    <source>
        <dbReference type="EMBL" id="EAU48457.1"/>
    </source>
</evidence>
<reference evidence="1 2" key="1">
    <citation type="journal article" date="2010" name="J. Bacteriol.">
        <title>Genome sequences of Pelagibaca bermudensis HTCC2601T and Maritimibacter alkaliphilus HTCC2654T, the type strains of two marine Roseobacter genera.</title>
        <authorList>
            <person name="Thrash J.C."/>
            <person name="Cho J.C."/>
            <person name="Ferriera S."/>
            <person name="Johnson J."/>
            <person name="Vergin K.L."/>
            <person name="Giovannoni S.J."/>
        </authorList>
    </citation>
    <scope>NUCLEOTIDE SEQUENCE [LARGE SCALE GENOMIC DNA]</scope>
    <source>
        <strain evidence="2">DSM 26914 / JCM 13377 / KCTC 12554 / HTCC2601</strain>
    </source>
</reference>
<dbReference type="HOGENOM" id="CLU_2918586_0_0_5"/>
<accession>Q0FWU5</accession>
<gene>
    <name evidence="1" type="ORF">R2601_02753</name>
</gene>
<dbReference type="EMBL" id="AATQ01000001">
    <property type="protein sequence ID" value="EAU48457.1"/>
    <property type="molecule type" value="Genomic_DNA"/>
</dbReference>
<keyword evidence="2" id="KW-1185">Reference proteome</keyword>
<protein>
    <submittedName>
        <fullName evidence="1">Uncharacterized protein</fullName>
    </submittedName>
</protein>
<organism evidence="1 2">
    <name type="scientific">Salipiger bermudensis (strain DSM 26914 / JCM 13377 / KCTC 12554 / HTCC2601)</name>
    <name type="common">Pelagibaca bermudensis</name>
    <dbReference type="NCBI Taxonomy" id="314265"/>
    <lineage>
        <taxon>Bacteria</taxon>
        <taxon>Pseudomonadati</taxon>
        <taxon>Pseudomonadota</taxon>
        <taxon>Alphaproteobacteria</taxon>
        <taxon>Rhodobacterales</taxon>
        <taxon>Roseobacteraceae</taxon>
        <taxon>Salipiger</taxon>
    </lineage>
</organism>
<comment type="caution">
    <text evidence="1">The sequence shown here is derived from an EMBL/GenBank/DDBJ whole genome shotgun (WGS) entry which is preliminary data.</text>
</comment>
<proteinExistence type="predicted"/>
<dbReference type="STRING" id="314265.R2601_02753"/>
<sequence>MSGGTSPAIRSAPCSWASRRITSDWVGGSSSNRAQAASQSVCTVRRPSISDSIRFAAGLSR</sequence>